<reference evidence="3 4" key="1">
    <citation type="submission" date="2017-06" db="EMBL/GenBank/DDBJ databases">
        <authorList>
            <person name="Kim H.J."/>
            <person name="Triplett B.A."/>
        </authorList>
    </citation>
    <scope>NUCLEOTIDE SEQUENCE [LARGE SCALE GENOMIC DNA]</scope>
    <source>
        <strain evidence="3 4">DSM 29150</strain>
    </source>
</reference>
<dbReference type="EMBL" id="FZNT01000004">
    <property type="protein sequence ID" value="SNR50440.1"/>
    <property type="molecule type" value="Genomic_DNA"/>
</dbReference>
<evidence type="ECO:0000313" key="4">
    <source>
        <dbReference type="Proteomes" id="UP000198384"/>
    </source>
</evidence>
<dbReference type="InterPro" id="IPR004564">
    <property type="entry name" value="OM_lipoprot_carrier_LolA-like"/>
</dbReference>
<evidence type="ECO:0000256" key="2">
    <source>
        <dbReference type="SAM" id="SignalP"/>
    </source>
</evidence>
<keyword evidence="3" id="KW-0449">Lipoprotein</keyword>
<dbReference type="SUPFAM" id="SSF89392">
    <property type="entry name" value="Prokaryotic lipoproteins and lipoprotein localization factors"/>
    <property type="match status" value="1"/>
</dbReference>
<feature type="chain" id="PRO_5012647212" evidence="2">
    <location>
        <begin position="20"/>
        <end position="217"/>
    </location>
</feature>
<protein>
    <submittedName>
        <fullName evidence="3">Outer membrane lipoprotein-sorting protein</fullName>
    </submittedName>
</protein>
<keyword evidence="4" id="KW-1185">Reference proteome</keyword>
<dbReference type="Proteomes" id="UP000198384">
    <property type="component" value="Unassembled WGS sequence"/>
</dbReference>
<sequence>MKKIIVVLSIVFLSFPIVGQNSQEAKSLLDEVATRVESYKNIQLEFIHKLDNNDADVHQQTRGNVSLEGDLYHLNYMGTEQIFDGNKIYLIIHEDEEVIIQDPSTTEEETLTPSKMFSFYKNGFAYEMDKLKTIKGIKIQYVKLTPLESDSEIKQILVGIDVKTKHIYNIIEIGENNTVTTLEVRTFKTNQPISENLFKFDLEKFKNQKNYTISEPN</sequence>
<organism evidence="3 4">
    <name type="scientific">Lutibacter agarilyticus</name>
    <dbReference type="NCBI Taxonomy" id="1109740"/>
    <lineage>
        <taxon>Bacteria</taxon>
        <taxon>Pseudomonadati</taxon>
        <taxon>Bacteroidota</taxon>
        <taxon>Flavobacteriia</taxon>
        <taxon>Flavobacteriales</taxon>
        <taxon>Flavobacteriaceae</taxon>
        <taxon>Lutibacter</taxon>
    </lineage>
</organism>
<evidence type="ECO:0000256" key="1">
    <source>
        <dbReference type="ARBA" id="ARBA00022729"/>
    </source>
</evidence>
<gene>
    <name evidence="3" type="ORF">SAMN06265371_10471</name>
</gene>
<name>A0A238WV84_9FLAO</name>
<dbReference type="CDD" id="cd16325">
    <property type="entry name" value="LolA"/>
    <property type="match status" value="1"/>
</dbReference>
<evidence type="ECO:0000313" key="3">
    <source>
        <dbReference type="EMBL" id="SNR50440.1"/>
    </source>
</evidence>
<feature type="signal peptide" evidence="2">
    <location>
        <begin position="1"/>
        <end position="19"/>
    </location>
</feature>
<dbReference type="RefSeq" id="WP_089381190.1">
    <property type="nucleotide sequence ID" value="NZ_FZNT01000004.1"/>
</dbReference>
<dbReference type="AlphaFoldDB" id="A0A238WV84"/>
<proteinExistence type="predicted"/>
<keyword evidence="1 2" id="KW-0732">Signal</keyword>
<accession>A0A238WV84</accession>
<dbReference type="InterPro" id="IPR029046">
    <property type="entry name" value="LolA/LolB/LppX"/>
</dbReference>
<dbReference type="Gene3D" id="2.50.20.10">
    <property type="entry name" value="Lipoprotein localisation LolA/LolB/LppX"/>
    <property type="match status" value="1"/>
</dbReference>
<dbReference type="OrthoDB" id="1491557at2"/>